<evidence type="ECO:0000256" key="2">
    <source>
        <dbReference type="ARBA" id="ARBA00022722"/>
    </source>
</evidence>
<dbReference type="GO" id="GO:0005737">
    <property type="term" value="C:cytoplasm"/>
    <property type="evidence" value="ECO:0007669"/>
    <property type="project" value="UniProtKB-SubCell"/>
</dbReference>
<keyword evidence="2 7" id="KW-0540">Nuclease</keyword>
<keyword evidence="7" id="KW-0963">Cytoplasm</keyword>
<dbReference type="Pfam" id="PF02130">
    <property type="entry name" value="YbeY"/>
    <property type="match status" value="1"/>
</dbReference>
<keyword evidence="3 7" id="KW-0479">Metal-binding</keyword>
<evidence type="ECO:0000256" key="3">
    <source>
        <dbReference type="ARBA" id="ARBA00022723"/>
    </source>
</evidence>
<dbReference type="PANTHER" id="PTHR46986:SF1">
    <property type="entry name" value="ENDORIBONUCLEASE YBEY, CHLOROPLASTIC"/>
    <property type="match status" value="1"/>
</dbReference>
<dbReference type="PROSITE" id="PS01306">
    <property type="entry name" value="UPF0054"/>
    <property type="match status" value="1"/>
</dbReference>
<comment type="cofactor">
    <cofactor evidence="7">
        <name>Zn(2+)</name>
        <dbReference type="ChEBI" id="CHEBI:29105"/>
    </cofactor>
    <text evidence="7">Binds 1 zinc ion.</text>
</comment>
<evidence type="ECO:0000313" key="9">
    <source>
        <dbReference type="Proteomes" id="UP000070058"/>
    </source>
</evidence>
<dbReference type="OrthoDB" id="9807740at2"/>
<comment type="subcellular location">
    <subcellularLocation>
        <location evidence="7">Cytoplasm</location>
    </subcellularLocation>
</comment>
<organism evidence="8 9">
    <name type="scientific">Cephaloticoccus primus</name>
    <dbReference type="NCBI Taxonomy" id="1548207"/>
    <lineage>
        <taxon>Bacteria</taxon>
        <taxon>Pseudomonadati</taxon>
        <taxon>Verrucomicrobiota</taxon>
        <taxon>Opitutia</taxon>
        <taxon>Opitutales</taxon>
        <taxon>Opitutaceae</taxon>
        <taxon>Cephaloticoccus</taxon>
    </lineage>
</organism>
<dbReference type="InterPro" id="IPR023091">
    <property type="entry name" value="MetalPrtase_cat_dom_sf_prd"/>
</dbReference>
<evidence type="ECO:0000256" key="1">
    <source>
        <dbReference type="ARBA" id="ARBA00010875"/>
    </source>
</evidence>
<keyword evidence="7" id="KW-0690">Ribosome biogenesis</keyword>
<dbReference type="SUPFAM" id="SSF55486">
    <property type="entry name" value="Metalloproteases ('zincins'), catalytic domain"/>
    <property type="match status" value="1"/>
</dbReference>
<dbReference type="GO" id="GO:0004521">
    <property type="term" value="F:RNA endonuclease activity"/>
    <property type="evidence" value="ECO:0007669"/>
    <property type="project" value="UniProtKB-UniRule"/>
</dbReference>
<keyword evidence="7" id="KW-0698">rRNA processing</keyword>
<name>A0A139SMS3_9BACT</name>
<feature type="binding site" evidence="7">
    <location>
        <position position="119"/>
    </location>
    <ligand>
        <name>Zn(2+)</name>
        <dbReference type="ChEBI" id="CHEBI:29105"/>
        <note>catalytic</note>
    </ligand>
</feature>
<dbReference type="EC" id="3.1.-.-" evidence="7"/>
<keyword evidence="5 7" id="KW-0378">Hydrolase</keyword>
<proteinExistence type="inferred from homology"/>
<dbReference type="InterPro" id="IPR002036">
    <property type="entry name" value="YbeY"/>
</dbReference>
<evidence type="ECO:0000256" key="4">
    <source>
        <dbReference type="ARBA" id="ARBA00022759"/>
    </source>
</evidence>
<evidence type="ECO:0000256" key="5">
    <source>
        <dbReference type="ARBA" id="ARBA00022801"/>
    </source>
</evidence>
<feature type="binding site" evidence="7">
    <location>
        <position position="129"/>
    </location>
    <ligand>
        <name>Zn(2+)</name>
        <dbReference type="ChEBI" id="CHEBI:29105"/>
        <note>catalytic</note>
    </ligand>
</feature>
<feature type="binding site" evidence="7">
    <location>
        <position position="123"/>
    </location>
    <ligand>
        <name>Zn(2+)</name>
        <dbReference type="ChEBI" id="CHEBI:29105"/>
        <note>catalytic</note>
    </ligand>
</feature>
<evidence type="ECO:0000256" key="6">
    <source>
        <dbReference type="ARBA" id="ARBA00022833"/>
    </source>
</evidence>
<dbReference type="Gene3D" id="3.40.390.30">
    <property type="entry name" value="Metalloproteases ('zincins'), catalytic domain"/>
    <property type="match status" value="1"/>
</dbReference>
<gene>
    <name evidence="7" type="primary">ybeY</name>
    <name evidence="8" type="ORF">AXK11_05570</name>
</gene>
<accession>A0A139SMS3</accession>
<evidence type="ECO:0000313" key="8">
    <source>
        <dbReference type="EMBL" id="KXU35811.1"/>
    </source>
</evidence>
<comment type="similarity">
    <text evidence="1 7">Belongs to the endoribonuclease YbeY family.</text>
</comment>
<dbReference type="InterPro" id="IPR020549">
    <property type="entry name" value="YbeY_CS"/>
</dbReference>
<dbReference type="RefSeq" id="WP_068630085.1">
    <property type="nucleotide sequence ID" value="NZ_LSZQ01000042.1"/>
</dbReference>
<dbReference type="Proteomes" id="UP000070058">
    <property type="component" value="Unassembled WGS sequence"/>
</dbReference>
<dbReference type="AlphaFoldDB" id="A0A139SMS3"/>
<dbReference type="NCBIfam" id="TIGR00043">
    <property type="entry name" value="rRNA maturation RNase YbeY"/>
    <property type="match status" value="1"/>
</dbReference>
<dbReference type="HAMAP" id="MF_00009">
    <property type="entry name" value="Endoribonucl_YbeY"/>
    <property type="match status" value="1"/>
</dbReference>
<comment type="caution">
    <text evidence="8">The sequence shown here is derived from an EMBL/GenBank/DDBJ whole genome shotgun (WGS) entry which is preliminary data.</text>
</comment>
<dbReference type="PANTHER" id="PTHR46986">
    <property type="entry name" value="ENDORIBONUCLEASE YBEY, CHLOROPLASTIC"/>
    <property type="match status" value="1"/>
</dbReference>
<comment type="function">
    <text evidence="7">Single strand-specific metallo-endoribonuclease involved in late-stage 70S ribosome quality control and in maturation of the 3' terminus of the 16S rRNA.</text>
</comment>
<keyword evidence="6 7" id="KW-0862">Zinc</keyword>
<reference evidence="9" key="1">
    <citation type="submission" date="2016-02" db="EMBL/GenBank/DDBJ databases">
        <authorList>
            <person name="Sanders J.G."/>
            <person name="Lin J.Y."/>
            <person name="Wertz J.T."/>
            <person name="Russell J.A."/>
            <person name="Moreau C.S."/>
            <person name="Powell S."/>
        </authorList>
    </citation>
    <scope>NUCLEOTIDE SEQUENCE [LARGE SCALE GENOMIC DNA]</scope>
    <source>
        <strain evidence="9">CAG34</strain>
    </source>
</reference>
<dbReference type="GO" id="GO:0008270">
    <property type="term" value="F:zinc ion binding"/>
    <property type="evidence" value="ECO:0007669"/>
    <property type="project" value="UniProtKB-UniRule"/>
</dbReference>
<keyword evidence="9" id="KW-1185">Reference proteome</keyword>
<dbReference type="GO" id="GO:0006364">
    <property type="term" value="P:rRNA processing"/>
    <property type="evidence" value="ECO:0007669"/>
    <property type="project" value="UniProtKB-UniRule"/>
</dbReference>
<dbReference type="EMBL" id="LSZQ01000042">
    <property type="protein sequence ID" value="KXU35811.1"/>
    <property type="molecule type" value="Genomic_DNA"/>
</dbReference>
<keyword evidence="4 7" id="KW-0255">Endonuclease</keyword>
<dbReference type="GO" id="GO:0004222">
    <property type="term" value="F:metalloendopeptidase activity"/>
    <property type="evidence" value="ECO:0007669"/>
    <property type="project" value="InterPro"/>
</dbReference>
<sequence length="162" mass="17602">MSRPRPISIANQHPALRLDRAAVRRVISTLDAVAASTKGTFREGVPGGELSIVFMTDPALAQLHADFLDDPTPTDVITFEGTPELGTAGEICVSADRAADYAQSQGRDFSEELTLYLVHGWLHLAGYDDLQPALKRQMRAAEKRAMRALADAGLRPRFSLTA</sequence>
<dbReference type="STRING" id="1548207.AXK11_05570"/>
<evidence type="ECO:0000256" key="7">
    <source>
        <dbReference type="HAMAP-Rule" id="MF_00009"/>
    </source>
</evidence>
<protein>
    <recommendedName>
        <fullName evidence="7">Endoribonuclease YbeY</fullName>
        <ecNumber evidence="7">3.1.-.-</ecNumber>
    </recommendedName>
</protein>